<keyword evidence="2" id="KW-1185">Reference proteome</keyword>
<dbReference type="Proteomes" id="UP001634393">
    <property type="component" value="Unassembled WGS sequence"/>
</dbReference>
<protein>
    <submittedName>
        <fullName evidence="1">Uncharacterized protein</fullName>
    </submittedName>
</protein>
<sequence>MVKYRLNGQVYDTTSETVEEMEVDSKLLPGPKVKCMMNGKVYYPGSSSAAAEENRKIRAAPPATKIIEDCYENGRPRVKIIYVDVGYNRCKQKMAEKCIHKIEKGEMEKEITEGKPGPRLIFIKQDMDYWPGSEMDPCVMDRRAAKERAYSFYKIKPDYKEIHVPYVHEEVTEEPTEEFVENENLEVFYKRGTHVRPYYEKIIRECFATYFDPSLPGTKFIVENMDSRLCGTFRECMHVQDFFDKWNSSSLAGFLETLGYRMDILGGQDFVSAGHSQAF</sequence>
<dbReference type="AlphaFoldDB" id="A0ABD3TUW0"/>
<accession>A0ABD3TUW0</accession>
<evidence type="ECO:0000313" key="1">
    <source>
        <dbReference type="EMBL" id="KAL3840959.1"/>
    </source>
</evidence>
<name>A0ABD3TUW0_9LAMI</name>
<comment type="caution">
    <text evidence="1">The sequence shown here is derived from an EMBL/GenBank/DDBJ whole genome shotgun (WGS) entry which is preliminary data.</text>
</comment>
<organism evidence="1 2">
    <name type="scientific">Penstemon smallii</name>
    <dbReference type="NCBI Taxonomy" id="265156"/>
    <lineage>
        <taxon>Eukaryota</taxon>
        <taxon>Viridiplantae</taxon>
        <taxon>Streptophyta</taxon>
        <taxon>Embryophyta</taxon>
        <taxon>Tracheophyta</taxon>
        <taxon>Spermatophyta</taxon>
        <taxon>Magnoliopsida</taxon>
        <taxon>eudicotyledons</taxon>
        <taxon>Gunneridae</taxon>
        <taxon>Pentapetalae</taxon>
        <taxon>asterids</taxon>
        <taxon>lamiids</taxon>
        <taxon>Lamiales</taxon>
        <taxon>Plantaginaceae</taxon>
        <taxon>Cheloneae</taxon>
        <taxon>Penstemon</taxon>
    </lineage>
</organism>
<gene>
    <name evidence="1" type="ORF">ACJIZ3_025550</name>
</gene>
<dbReference type="EMBL" id="JBJXBP010000003">
    <property type="protein sequence ID" value="KAL3840959.1"/>
    <property type="molecule type" value="Genomic_DNA"/>
</dbReference>
<proteinExistence type="predicted"/>
<reference evidence="1 2" key="1">
    <citation type="submission" date="2024-12" db="EMBL/GenBank/DDBJ databases">
        <title>The unique morphological basis and parallel evolutionary history of personate flowers in Penstemon.</title>
        <authorList>
            <person name="Depatie T.H."/>
            <person name="Wessinger C.A."/>
        </authorList>
    </citation>
    <scope>NUCLEOTIDE SEQUENCE [LARGE SCALE GENOMIC DNA]</scope>
    <source>
        <strain evidence="1">WTNN_2</strain>
        <tissue evidence="1">Leaf</tissue>
    </source>
</reference>
<evidence type="ECO:0000313" key="2">
    <source>
        <dbReference type="Proteomes" id="UP001634393"/>
    </source>
</evidence>